<feature type="transmembrane region" description="Helical" evidence="5">
    <location>
        <begin position="77"/>
        <end position="96"/>
    </location>
</feature>
<evidence type="ECO:0000256" key="4">
    <source>
        <dbReference type="ARBA" id="ARBA00023136"/>
    </source>
</evidence>
<evidence type="ECO:0000256" key="5">
    <source>
        <dbReference type="SAM" id="Phobius"/>
    </source>
</evidence>
<organism evidence="7 8">
    <name type="scientific">Roseiflexus castenholzii (strain DSM 13941 / HLO8)</name>
    <dbReference type="NCBI Taxonomy" id="383372"/>
    <lineage>
        <taxon>Bacteria</taxon>
        <taxon>Bacillati</taxon>
        <taxon>Chloroflexota</taxon>
        <taxon>Chloroflexia</taxon>
        <taxon>Chloroflexales</taxon>
        <taxon>Roseiflexineae</taxon>
        <taxon>Roseiflexaceae</taxon>
        <taxon>Roseiflexus</taxon>
    </lineage>
</organism>
<dbReference type="RefSeq" id="WP_012122858.1">
    <property type="nucleotide sequence ID" value="NC_009767.1"/>
</dbReference>
<evidence type="ECO:0000256" key="3">
    <source>
        <dbReference type="ARBA" id="ARBA00022989"/>
    </source>
</evidence>
<feature type="transmembrane region" description="Helical" evidence="5">
    <location>
        <begin position="20"/>
        <end position="43"/>
    </location>
</feature>
<dbReference type="Proteomes" id="UP000000263">
    <property type="component" value="Chromosome"/>
</dbReference>
<dbReference type="EMBL" id="CP000804">
    <property type="protein sequence ID" value="ABU60437.1"/>
    <property type="molecule type" value="Genomic_DNA"/>
</dbReference>
<dbReference type="InterPro" id="IPR020846">
    <property type="entry name" value="MFS_dom"/>
</dbReference>
<dbReference type="HOGENOM" id="CLU_025894_0_0_0"/>
<sequence>MHHIIERWRALKTDARRYLLHLAILTLSLSVVGLYYNLAVLALGYSRGFLGILQTVTQAVAALLSLPLWLGVQRLGLRAAIITSVALYAAGILLFAAFPQAALLICSAALMGMASVLMQVTAAPLMMRLSNDATRDDLFSASAAVAVGLSGIGNLGAGFIADTLSHVLGAPADSGATYRAVFAIAGIGVLASLPPLFLIREPERAPESPLPESGASPSGTGSFFGGLPSWLLVAQPWFWRLPTPLRALLRKPAFVAKLLLPPFLISWGAALLIPYLNLYFRERFGLDNRALGVLFAGFDVATGLASLTGPALAARLGKMRTVAVTRAIGVPLLLILGAASDLWLAIAAALARVMASNMASPLYDAYAMEQTEESARPFMIGLLGAAYSIGFLIAPLISTFVQERYGFGPLFVATAILYALSVAVTWWFFGKERP</sequence>
<dbReference type="Gene3D" id="1.20.1250.20">
    <property type="entry name" value="MFS general substrate transporter like domains"/>
    <property type="match status" value="2"/>
</dbReference>
<feature type="transmembrane region" description="Helical" evidence="5">
    <location>
        <begin position="378"/>
        <end position="401"/>
    </location>
</feature>
<evidence type="ECO:0000256" key="1">
    <source>
        <dbReference type="ARBA" id="ARBA00004651"/>
    </source>
</evidence>
<dbReference type="GO" id="GO:0005886">
    <property type="term" value="C:plasma membrane"/>
    <property type="evidence" value="ECO:0007669"/>
    <property type="project" value="UniProtKB-SubCell"/>
</dbReference>
<dbReference type="OrthoDB" id="9810492at2"/>
<comment type="subcellular location">
    <subcellularLocation>
        <location evidence="1">Cell membrane</location>
        <topology evidence="1">Multi-pass membrane protein</topology>
    </subcellularLocation>
</comment>
<dbReference type="InterPro" id="IPR036259">
    <property type="entry name" value="MFS_trans_sf"/>
</dbReference>
<name>A7NS91_ROSCS</name>
<protein>
    <submittedName>
        <fullName evidence="7">Major facilitator superfamily MFS_1</fullName>
    </submittedName>
</protein>
<keyword evidence="8" id="KW-1185">Reference proteome</keyword>
<dbReference type="PROSITE" id="PS50850">
    <property type="entry name" value="MFS"/>
    <property type="match status" value="1"/>
</dbReference>
<proteinExistence type="predicted"/>
<dbReference type="GO" id="GO:0022857">
    <property type="term" value="F:transmembrane transporter activity"/>
    <property type="evidence" value="ECO:0007669"/>
    <property type="project" value="InterPro"/>
</dbReference>
<dbReference type="STRING" id="383372.Rcas_4421"/>
<dbReference type="eggNOG" id="COG0477">
    <property type="taxonomic scope" value="Bacteria"/>
</dbReference>
<evidence type="ECO:0000313" key="8">
    <source>
        <dbReference type="Proteomes" id="UP000000263"/>
    </source>
</evidence>
<dbReference type="PANTHER" id="PTHR23520">
    <property type="entry name" value="TRANSPORTER, PUTATIVE (AFU_ORTHOLOGUE AFUA_3G04000)-RELATED"/>
    <property type="match status" value="1"/>
</dbReference>
<feature type="domain" description="Major facilitator superfamily (MFS) profile" evidence="6">
    <location>
        <begin position="254"/>
        <end position="434"/>
    </location>
</feature>
<accession>A7NS91</accession>
<reference evidence="7 8" key="1">
    <citation type="submission" date="2007-08" db="EMBL/GenBank/DDBJ databases">
        <title>Complete sequence of Roseiflexus castenholzii DSM 13941.</title>
        <authorList>
            <consortium name="US DOE Joint Genome Institute"/>
            <person name="Copeland A."/>
            <person name="Lucas S."/>
            <person name="Lapidus A."/>
            <person name="Barry K."/>
            <person name="Glavina del Rio T."/>
            <person name="Dalin E."/>
            <person name="Tice H."/>
            <person name="Pitluck S."/>
            <person name="Thompson L.S."/>
            <person name="Brettin T."/>
            <person name="Bruce D."/>
            <person name="Detter J.C."/>
            <person name="Han C."/>
            <person name="Tapia R."/>
            <person name="Schmutz J."/>
            <person name="Larimer F."/>
            <person name="Land M."/>
            <person name="Hauser L."/>
            <person name="Kyrpides N."/>
            <person name="Mikhailova N."/>
            <person name="Bryant D.A."/>
            <person name="Hanada S."/>
            <person name="Tsukatani Y."/>
            <person name="Richardson P."/>
        </authorList>
    </citation>
    <scope>NUCLEOTIDE SEQUENCE [LARGE SCALE GENOMIC DNA]</scope>
    <source>
        <strain evidence="8">DSM 13941 / HLO8</strain>
    </source>
</reference>
<feature type="transmembrane region" description="Helical" evidence="5">
    <location>
        <begin position="290"/>
        <end position="308"/>
    </location>
</feature>
<feature type="transmembrane region" description="Helical" evidence="5">
    <location>
        <begin position="328"/>
        <end position="351"/>
    </location>
</feature>
<dbReference type="AlphaFoldDB" id="A7NS91"/>
<dbReference type="InterPro" id="IPR011701">
    <property type="entry name" value="MFS"/>
</dbReference>
<evidence type="ECO:0000259" key="6">
    <source>
        <dbReference type="PROSITE" id="PS50850"/>
    </source>
</evidence>
<feature type="transmembrane region" description="Helical" evidence="5">
    <location>
        <begin position="102"/>
        <end position="126"/>
    </location>
</feature>
<keyword evidence="3 5" id="KW-1133">Transmembrane helix</keyword>
<evidence type="ECO:0000256" key="2">
    <source>
        <dbReference type="ARBA" id="ARBA00022692"/>
    </source>
</evidence>
<feature type="transmembrane region" description="Helical" evidence="5">
    <location>
        <begin position="138"/>
        <end position="160"/>
    </location>
</feature>
<keyword evidence="2 5" id="KW-0812">Transmembrane</keyword>
<dbReference type="Pfam" id="PF07690">
    <property type="entry name" value="MFS_1"/>
    <property type="match status" value="1"/>
</dbReference>
<feature type="transmembrane region" description="Helical" evidence="5">
    <location>
        <begin position="49"/>
        <end position="70"/>
    </location>
</feature>
<feature type="transmembrane region" description="Helical" evidence="5">
    <location>
        <begin position="407"/>
        <end position="429"/>
    </location>
</feature>
<dbReference type="PANTHER" id="PTHR23520:SF5">
    <property type="entry name" value="TRANSPORTER, PUTATIVE (AFU_ORTHOLOGUE AFUA_3G04000)-RELATED"/>
    <property type="match status" value="1"/>
</dbReference>
<evidence type="ECO:0000313" key="7">
    <source>
        <dbReference type="EMBL" id="ABU60437.1"/>
    </source>
</evidence>
<feature type="transmembrane region" description="Helical" evidence="5">
    <location>
        <begin position="259"/>
        <end position="278"/>
    </location>
</feature>
<dbReference type="SUPFAM" id="SSF103473">
    <property type="entry name" value="MFS general substrate transporter"/>
    <property type="match status" value="1"/>
</dbReference>
<gene>
    <name evidence="7" type="ordered locus">Rcas_4421</name>
</gene>
<feature type="transmembrane region" description="Helical" evidence="5">
    <location>
        <begin position="180"/>
        <end position="199"/>
    </location>
</feature>
<keyword evidence="4 5" id="KW-0472">Membrane</keyword>
<dbReference type="KEGG" id="rca:Rcas_4421"/>